<feature type="domain" description="HIRAN" evidence="3">
    <location>
        <begin position="6"/>
        <end position="102"/>
    </location>
</feature>
<reference evidence="4 5" key="1">
    <citation type="submission" date="2023-01" db="EMBL/GenBank/DDBJ databases">
        <title>Psychroserpens ponticola sp. nov., isolated from seawater.</title>
        <authorList>
            <person name="Kristyanto S."/>
            <person name="Jung J."/>
            <person name="Kim J.M."/>
            <person name="Jeon C.O."/>
        </authorList>
    </citation>
    <scope>NUCLEOTIDE SEQUENCE [LARGE SCALE GENOMIC DNA]</scope>
    <source>
        <strain evidence="4 5">MSW6</strain>
    </source>
</reference>
<keyword evidence="5" id="KW-1185">Reference proteome</keyword>
<sequence length="105" mass="12370">MKKEHLANFHIAGFTYYEGASIFRKLKMGRKLILKLEEENKYDPRAVAIYYKDFKIGFIPRQDNRIFYKLMKVGLSDHIQVRIQQIDATASPEEQIRLVAHLVTN</sequence>
<dbReference type="RefSeq" id="WP_249996928.1">
    <property type="nucleotide sequence ID" value="NZ_CP116221.1"/>
</dbReference>
<dbReference type="Proteomes" id="UP001202717">
    <property type="component" value="Chromosome"/>
</dbReference>
<evidence type="ECO:0000259" key="3">
    <source>
        <dbReference type="SMART" id="SM00910"/>
    </source>
</evidence>
<accession>A0ABY7RXG3</accession>
<evidence type="ECO:0000313" key="5">
    <source>
        <dbReference type="Proteomes" id="UP001202717"/>
    </source>
</evidence>
<evidence type="ECO:0000256" key="2">
    <source>
        <dbReference type="ARBA" id="ARBA00022801"/>
    </source>
</evidence>
<dbReference type="Gene3D" id="3.30.70.2330">
    <property type="match status" value="1"/>
</dbReference>
<dbReference type="Pfam" id="PF08797">
    <property type="entry name" value="HIRAN"/>
    <property type="match status" value="1"/>
</dbReference>
<keyword evidence="1" id="KW-0479">Metal-binding</keyword>
<dbReference type="InterPro" id="IPR014905">
    <property type="entry name" value="HIRAN"/>
</dbReference>
<name>A0ABY7RXG3_9FLAO</name>
<evidence type="ECO:0000256" key="1">
    <source>
        <dbReference type="ARBA" id="ARBA00022723"/>
    </source>
</evidence>
<gene>
    <name evidence="4" type="ORF">MUN68_017185</name>
</gene>
<evidence type="ECO:0000313" key="4">
    <source>
        <dbReference type="EMBL" id="WCO01782.1"/>
    </source>
</evidence>
<organism evidence="4 5">
    <name type="scientific">Psychroserpens ponticola</name>
    <dbReference type="NCBI Taxonomy" id="2932268"/>
    <lineage>
        <taxon>Bacteria</taxon>
        <taxon>Pseudomonadati</taxon>
        <taxon>Bacteroidota</taxon>
        <taxon>Flavobacteriia</taxon>
        <taxon>Flavobacteriales</taxon>
        <taxon>Flavobacteriaceae</taxon>
        <taxon>Psychroserpens</taxon>
    </lineage>
</organism>
<proteinExistence type="predicted"/>
<keyword evidence="2" id="KW-0378">Hydrolase</keyword>
<protein>
    <submittedName>
        <fullName evidence="4">HIRAN domain-containing protein</fullName>
    </submittedName>
</protein>
<dbReference type="EMBL" id="CP116221">
    <property type="protein sequence ID" value="WCO01782.1"/>
    <property type="molecule type" value="Genomic_DNA"/>
</dbReference>
<dbReference type="SMART" id="SM00910">
    <property type="entry name" value="HIRAN"/>
    <property type="match status" value="1"/>
</dbReference>